<accession>A0A1G7CYK5</accession>
<reference evidence="1 2" key="1">
    <citation type="submission" date="2016-10" db="EMBL/GenBank/DDBJ databases">
        <authorList>
            <person name="de Groot N.N."/>
        </authorList>
    </citation>
    <scope>NUCLEOTIDE SEQUENCE [LARGE SCALE GENOMIC DNA]</scope>
    <source>
        <strain evidence="1 2">DSM 23421</strain>
    </source>
</reference>
<organism evidence="1 2">
    <name type="scientific">Pricia antarctica</name>
    <dbReference type="NCBI Taxonomy" id="641691"/>
    <lineage>
        <taxon>Bacteria</taxon>
        <taxon>Pseudomonadati</taxon>
        <taxon>Bacteroidota</taxon>
        <taxon>Flavobacteriia</taxon>
        <taxon>Flavobacteriales</taxon>
        <taxon>Flavobacteriaceae</taxon>
        <taxon>Pricia</taxon>
    </lineage>
</organism>
<dbReference type="STRING" id="641691.SAMN05421636_10586"/>
<sequence>MCMERDLFNAYSGKIKVLLSKASRSDVVLAPAALAWLEIQKARKLGTP</sequence>
<dbReference type="Proteomes" id="UP000199109">
    <property type="component" value="Unassembled WGS sequence"/>
</dbReference>
<protein>
    <submittedName>
        <fullName evidence="1">Uncharacterized protein</fullName>
    </submittedName>
</protein>
<evidence type="ECO:0000313" key="2">
    <source>
        <dbReference type="Proteomes" id="UP000199109"/>
    </source>
</evidence>
<gene>
    <name evidence="1" type="ORF">SAMN05421636_10586</name>
</gene>
<name>A0A1G7CYK5_9FLAO</name>
<keyword evidence="2" id="KW-1185">Reference proteome</keyword>
<proteinExistence type="predicted"/>
<dbReference type="EMBL" id="FNAO01000005">
    <property type="protein sequence ID" value="SDE44351.1"/>
    <property type="molecule type" value="Genomic_DNA"/>
</dbReference>
<evidence type="ECO:0000313" key="1">
    <source>
        <dbReference type="EMBL" id="SDE44351.1"/>
    </source>
</evidence>
<dbReference type="AlphaFoldDB" id="A0A1G7CYK5"/>